<dbReference type="EMBL" id="CAFBQU010000015">
    <property type="protein sequence ID" value="CAB5064518.1"/>
    <property type="molecule type" value="Genomic_DNA"/>
</dbReference>
<feature type="transmembrane region" description="Helical" evidence="8">
    <location>
        <begin position="203"/>
        <end position="221"/>
    </location>
</feature>
<feature type="transmembrane region" description="Helical" evidence="8">
    <location>
        <begin position="40"/>
        <end position="59"/>
    </location>
</feature>
<feature type="domain" description="ABC transmembrane type-1" evidence="9">
    <location>
        <begin position="33"/>
        <end position="221"/>
    </location>
</feature>
<evidence type="ECO:0000259" key="9">
    <source>
        <dbReference type="PROSITE" id="PS50928"/>
    </source>
</evidence>
<evidence type="ECO:0000313" key="10">
    <source>
        <dbReference type="EMBL" id="CAB5064518.1"/>
    </source>
</evidence>
<evidence type="ECO:0000256" key="1">
    <source>
        <dbReference type="ARBA" id="ARBA00004429"/>
    </source>
</evidence>
<organism evidence="10">
    <name type="scientific">freshwater metagenome</name>
    <dbReference type="NCBI Taxonomy" id="449393"/>
    <lineage>
        <taxon>unclassified sequences</taxon>
        <taxon>metagenomes</taxon>
        <taxon>ecological metagenomes</taxon>
    </lineage>
</organism>
<proteinExistence type="predicted"/>
<keyword evidence="6 8" id="KW-1133">Transmembrane helix</keyword>
<evidence type="ECO:0000256" key="2">
    <source>
        <dbReference type="ARBA" id="ARBA00022448"/>
    </source>
</evidence>
<feature type="transmembrane region" description="Helical" evidence="8">
    <location>
        <begin position="467"/>
        <end position="489"/>
    </location>
</feature>
<evidence type="ECO:0000256" key="6">
    <source>
        <dbReference type="ARBA" id="ARBA00022989"/>
    </source>
</evidence>
<evidence type="ECO:0000256" key="8">
    <source>
        <dbReference type="SAM" id="Phobius"/>
    </source>
</evidence>
<feature type="transmembrane region" description="Helical" evidence="8">
    <location>
        <begin position="362"/>
        <end position="381"/>
    </location>
</feature>
<gene>
    <name evidence="10" type="ORF">UFOPK4347_00758</name>
</gene>
<feature type="transmembrane region" description="Helical" evidence="8">
    <location>
        <begin position="100"/>
        <end position="120"/>
    </location>
</feature>
<evidence type="ECO:0000256" key="3">
    <source>
        <dbReference type="ARBA" id="ARBA00022475"/>
    </source>
</evidence>
<protein>
    <submittedName>
        <fullName evidence="10">Unannotated protein</fullName>
    </submittedName>
</protein>
<dbReference type="InterPro" id="IPR035906">
    <property type="entry name" value="MetI-like_sf"/>
</dbReference>
<dbReference type="GO" id="GO:0005886">
    <property type="term" value="C:plasma membrane"/>
    <property type="evidence" value="ECO:0007669"/>
    <property type="project" value="UniProtKB-SubCell"/>
</dbReference>
<name>A0A6J7UJF0_9ZZZZ</name>
<keyword evidence="5 8" id="KW-0812">Transmembrane</keyword>
<dbReference type="PROSITE" id="PS50928">
    <property type="entry name" value="ABC_TM1"/>
    <property type="match status" value="2"/>
</dbReference>
<feature type="transmembrane region" description="Helical" evidence="8">
    <location>
        <begin position="71"/>
        <end position="94"/>
    </location>
</feature>
<evidence type="ECO:0000256" key="4">
    <source>
        <dbReference type="ARBA" id="ARBA00022519"/>
    </source>
</evidence>
<feature type="transmembrane region" description="Helical" evidence="8">
    <location>
        <begin position="152"/>
        <end position="175"/>
    </location>
</feature>
<dbReference type="InterPro" id="IPR000515">
    <property type="entry name" value="MetI-like"/>
</dbReference>
<accession>A0A6J7UJF0</accession>
<dbReference type="Pfam" id="PF00528">
    <property type="entry name" value="BPD_transp_1"/>
    <property type="match status" value="1"/>
</dbReference>
<keyword evidence="4" id="KW-0997">Cell inner membrane</keyword>
<feature type="transmembrane region" description="Helical" evidence="8">
    <location>
        <begin position="287"/>
        <end position="318"/>
    </location>
</feature>
<dbReference type="CDD" id="cd06261">
    <property type="entry name" value="TM_PBP2"/>
    <property type="match status" value="2"/>
</dbReference>
<comment type="subcellular location">
    <subcellularLocation>
        <location evidence="1">Cell inner membrane</location>
        <topology evidence="1">Multi-pass membrane protein</topology>
    </subcellularLocation>
</comment>
<evidence type="ECO:0000256" key="5">
    <source>
        <dbReference type="ARBA" id="ARBA00022692"/>
    </source>
</evidence>
<keyword evidence="2" id="KW-0813">Transport</keyword>
<dbReference type="AlphaFoldDB" id="A0A6J7UJF0"/>
<dbReference type="PANTHER" id="PTHR43357">
    <property type="entry name" value="INNER MEMBRANE ABC TRANSPORTER PERMEASE PROTEIN YDCV"/>
    <property type="match status" value="1"/>
</dbReference>
<feature type="transmembrane region" description="Helical" evidence="8">
    <location>
        <begin position="414"/>
        <end position="432"/>
    </location>
</feature>
<keyword evidence="3" id="KW-1003">Cell membrane</keyword>
<evidence type="ECO:0000256" key="7">
    <source>
        <dbReference type="ARBA" id="ARBA00023136"/>
    </source>
</evidence>
<feature type="transmembrane region" description="Helical" evidence="8">
    <location>
        <begin position="246"/>
        <end position="267"/>
    </location>
</feature>
<dbReference type="Gene3D" id="1.10.3720.10">
    <property type="entry name" value="MetI-like"/>
    <property type="match status" value="2"/>
</dbReference>
<reference evidence="10" key="1">
    <citation type="submission" date="2020-05" db="EMBL/GenBank/DDBJ databases">
        <authorList>
            <person name="Chiriac C."/>
            <person name="Salcher M."/>
            <person name="Ghai R."/>
            <person name="Kavagutti S V."/>
        </authorList>
    </citation>
    <scope>NUCLEOTIDE SEQUENCE</scope>
</reference>
<feature type="domain" description="ABC transmembrane type-1" evidence="9">
    <location>
        <begin position="291"/>
        <end position="485"/>
    </location>
</feature>
<dbReference type="GO" id="GO:0055085">
    <property type="term" value="P:transmembrane transport"/>
    <property type="evidence" value="ECO:0007669"/>
    <property type="project" value="InterPro"/>
</dbReference>
<dbReference type="SUPFAM" id="SSF161098">
    <property type="entry name" value="MetI-like"/>
    <property type="match status" value="2"/>
</dbReference>
<sequence>MFVIWPTLVVLSRSFNRSSLFNVLSDSQLRQMLWFTTWQALLSTLGTLAIGLPAALVLSRYAFKSRQMIRALTFVPFVLPTVVVGIAFASLAPAQYQSGPLPLILAHIYLNIAVVVRVVGSRWEKLPTAFNDNAALLGATPFTNFRTITLPLLRSSIIGAGSIVFIFCFSTYGAARVLAGPRFPTIETEIYRYAFFLGNMPQASALVVWQLFVILLVLALTHRQKSISLAQQNLMPLSSERQTKRLFFSVAATLIAVGTLLPIAILFTDSLQSYEGFTFSYWATSDMWTSFFTSLSIALFAAVMALLFGTGSALAIAYSTRTRFHMFVQALTSLPIVISAVALGLGYLLAFRSDPVNWRGSIWLLPVAHSAVALPFVVRIITPAAREIQPELRENALLLGASPWEAWKSIDLRFLLRPLAIAASFAFTISLGEFGASSLLTRHGHETLAMRLGQLLSRPGEQLQKQAIASACLLAFSCIAIALIVEYAVQFNRKKRTQ</sequence>
<keyword evidence="7 8" id="KW-0472">Membrane</keyword>
<dbReference type="PANTHER" id="PTHR43357:SF4">
    <property type="entry name" value="INNER MEMBRANE ABC TRANSPORTER PERMEASE PROTEIN YDCV"/>
    <property type="match status" value="1"/>
</dbReference>
<feature type="transmembrane region" description="Helical" evidence="8">
    <location>
        <begin position="330"/>
        <end position="350"/>
    </location>
</feature>